<dbReference type="AlphaFoldDB" id="Q23114"/>
<dbReference type="OrthoDB" id="5847608at2759"/>
<dbReference type="OMA" id="DLVMRQM"/>
<sequence length="232" mass="26881">MKVTRWITTRCELSFSERSDIEIIYRVSTHKHSTRSFHFHFDVFAPYSAFTLRYLVFVGAQAAKKPMFDVRQFNLDEVGAYRTDQITLEPAPKPPFLINATSEAIEQFMAIYRTPGIAQIRKMTELDVLVGTLRTEVQQSYNAYKAESILLKLAQDERLQEIAEKTHYTIVHLQALKDTKMGTNERKARTEMMFSEFSDFVVSAVSDEMSNILDLVMRQMLRAILFTEKLTV</sequence>
<organism evidence="1">
    <name type="scientific">Caenorhabditis elegans</name>
    <dbReference type="NCBI Taxonomy" id="6239"/>
    <lineage>
        <taxon>Eukaryota</taxon>
        <taxon>Metazoa</taxon>
        <taxon>Ecdysozoa</taxon>
        <taxon>Nematoda</taxon>
        <taxon>Chromadorea</taxon>
        <taxon>Rhabditida</taxon>
        <taxon>Rhabditina</taxon>
        <taxon>Rhabditomorpha</taxon>
        <taxon>Rhabditoidea</taxon>
        <taxon>Rhabditidae</taxon>
        <taxon>Peloderinae</taxon>
        <taxon>Caenorhabditis</taxon>
    </lineage>
</organism>
<evidence type="ECO:0000313" key="1">
    <source>
        <dbReference type="EMBL" id="CAA90266.2"/>
    </source>
</evidence>
<dbReference type="FunCoup" id="Q23114">
    <property type="interactions" value="122"/>
</dbReference>
<dbReference type="eggNOG" id="ENOG502TGRE">
    <property type="taxonomic scope" value="Eukaryota"/>
</dbReference>
<dbReference type="PaxDb" id="6239-W01C9.1"/>
<name>Q23114_CAEEL</name>
<accession>Q23114</accession>
<dbReference type="HOGENOM" id="CLU_104322_0_0_1"/>
<dbReference type="UCSC" id="W01C9.1">
    <property type="organism name" value="c. elegans"/>
</dbReference>
<dbReference type="InParanoid" id="Q23114"/>
<proteinExistence type="predicted"/>
<reference evidence="1" key="1">
    <citation type="journal article" date="1998" name="Science, e1252229">
        <title>Genome sequence of the nematode C. elegans: a platform for investigating biology.</title>
        <authorList>
            <consortium name="The C. elegans sequencing consortium"/>
            <person name="Sulson J.E."/>
            <person name="Waterston R."/>
        </authorList>
    </citation>
    <scope>NUCLEOTIDE SEQUENCE</scope>
    <source>
        <strain evidence="1">Bristol N2</strain>
    </source>
</reference>
<dbReference type="PIR" id="T26049">
    <property type="entry name" value="T26049"/>
</dbReference>
<protein>
    <submittedName>
        <fullName evidence="1">Uncharacterized protein</fullName>
    </submittedName>
</protein>
<dbReference type="Bgee" id="WBGene00012175">
    <property type="expression patterns" value="Expressed in pharyngeal muscle cell (C elegans) and 3 other cell types or tissues"/>
</dbReference>
<dbReference type="EMBL" id="BX284602">
    <property type="protein sequence ID" value="CAA90266.2"/>
    <property type="molecule type" value="Genomic_DNA"/>
</dbReference>
<gene>
    <name evidence="1" type="ORF">CELE_W01C9.1</name>
    <name evidence="1" type="ORF">W01C9.1</name>
</gene>
<reference evidence="1" key="2">
    <citation type="submission" date="2003-03" db="EMBL/GenBank/DDBJ databases">
        <authorList>
            <person name="Sulson J.E."/>
            <person name="Waterston R."/>
        </authorList>
    </citation>
    <scope>NUCLEOTIDE SEQUENCE</scope>
    <source>
        <strain evidence="1">Bristol N2</strain>
    </source>
</reference>